<reference evidence="3 4" key="1">
    <citation type="submission" date="2020-10" db="EMBL/GenBank/DDBJ databases">
        <title>Connecting structure to function with the recovery of over 1000 high-quality activated sludge metagenome-assembled genomes encoding full-length rRNA genes using long-read sequencing.</title>
        <authorList>
            <person name="Singleton C.M."/>
            <person name="Petriglieri F."/>
            <person name="Kristensen J.M."/>
            <person name="Kirkegaard R.H."/>
            <person name="Michaelsen T.Y."/>
            <person name="Andersen M.H."/>
            <person name="Karst S.M."/>
            <person name="Dueholm M.S."/>
            <person name="Nielsen P.H."/>
            <person name="Albertsen M."/>
        </authorList>
    </citation>
    <scope>NUCLEOTIDE SEQUENCE [LARGE SCALE GENOMIC DNA]</scope>
    <source>
        <strain evidence="3">Fred_18-Q3-R57-64_BAT3C.720</strain>
    </source>
</reference>
<proteinExistence type="predicted"/>
<dbReference type="EMBL" id="JADJOT010000004">
    <property type="protein sequence ID" value="MBK7953431.1"/>
    <property type="molecule type" value="Genomic_DNA"/>
</dbReference>
<name>A0A935T849_9PROT</name>
<dbReference type="Gene3D" id="3.30.1330.60">
    <property type="entry name" value="OmpA-like domain"/>
    <property type="match status" value="1"/>
</dbReference>
<evidence type="ECO:0000256" key="2">
    <source>
        <dbReference type="SAM" id="Phobius"/>
    </source>
</evidence>
<keyword evidence="3" id="KW-0282">Flagellum</keyword>
<dbReference type="Proteomes" id="UP000706151">
    <property type="component" value="Unassembled WGS sequence"/>
</dbReference>
<dbReference type="AlphaFoldDB" id="A0A935T849"/>
<sequence length="238" mass="27008">MLGMKTAQHRKARDDGERPFWISFSDLMSALMVLFLVAMTVALLAVTNEISEAEREKAERDREIEQLLARIRQVTSDFPGVTVRGRSVDFGDRARFDTNSHKLTKDQAHLLRAVIPKLLDVARDPLGQKWIKRAVVEGFADQRGTYLHNLNLSLQRSERVLCVLLAAADAGETPLSQEDRLMIRELFLVGGSSFNSLKESLDESRRIELKLEFLDIAERRAVARDLPLDHDLRCPIDS</sequence>
<evidence type="ECO:0000313" key="3">
    <source>
        <dbReference type="EMBL" id="MBK7953431.1"/>
    </source>
</evidence>
<gene>
    <name evidence="3" type="ORF">IPK02_05365</name>
</gene>
<dbReference type="SUPFAM" id="SSF103088">
    <property type="entry name" value="OmpA-like"/>
    <property type="match status" value="1"/>
</dbReference>
<organism evidence="3 4">
    <name type="scientific">Candidatus Accumulibacter affinis</name>
    <dbReference type="NCBI Taxonomy" id="2954384"/>
    <lineage>
        <taxon>Bacteria</taxon>
        <taxon>Pseudomonadati</taxon>
        <taxon>Pseudomonadota</taxon>
        <taxon>Betaproteobacteria</taxon>
        <taxon>Candidatus Accumulibacter</taxon>
    </lineage>
</organism>
<feature type="coiled-coil region" evidence="1">
    <location>
        <begin position="43"/>
        <end position="70"/>
    </location>
</feature>
<keyword evidence="1" id="KW-0175">Coiled coil</keyword>
<dbReference type="PANTHER" id="PTHR30329">
    <property type="entry name" value="STATOR ELEMENT OF FLAGELLAR MOTOR COMPLEX"/>
    <property type="match status" value="1"/>
</dbReference>
<keyword evidence="3" id="KW-0969">Cilium</keyword>
<evidence type="ECO:0000256" key="1">
    <source>
        <dbReference type="SAM" id="Coils"/>
    </source>
</evidence>
<dbReference type="InterPro" id="IPR036737">
    <property type="entry name" value="OmpA-like_sf"/>
</dbReference>
<evidence type="ECO:0000313" key="4">
    <source>
        <dbReference type="Proteomes" id="UP000706151"/>
    </source>
</evidence>
<keyword evidence="3" id="KW-0966">Cell projection</keyword>
<protein>
    <submittedName>
        <fullName evidence="3">Flagellar motor protein MotB</fullName>
    </submittedName>
</protein>
<keyword evidence="2" id="KW-0472">Membrane</keyword>
<accession>A0A935T849</accession>
<keyword evidence="2" id="KW-0812">Transmembrane</keyword>
<comment type="caution">
    <text evidence="3">The sequence shown here is derived from an EMBL/GenBank/DDBJ whole genome shotgun (WGS) entry which is preliminary data.</text>
</comment>
<keyword evidence="2" id="KW-1133">Transmembrane helix</keyword>
<feature type="transmembrane region" description="Helical" evidence="2">
    <location>
        <begin position="20"/>
        <end position="46"/>
    </location>
</feature>
<dbReference type="InterPro" id="IPR050330">
    <property type="entry name" value="Bact_OuterMem_StrucFunc"/>
</dbReference>
<dbReference type="PANTHER" id="PTHR30329:SF21">
    <property type="entry name" value="LIPOPROTEIN YIAD-RELATED"/>
    <property type="match status" value="1"/>
</dbReference>